<dbReference type="PANTHER" id="PTHR24388:SF54">
    <property type="entry name" value="PROTEIN ESCARGOT"/>
    <property type="match status" value="1"/>
</dbReference>
<dbReference type="SUPFAM" id="SSF57667">
    <property type="entry name" value="beta-beta-alpha zinc fingers"/>
    <property type="match status" value="2"/>
</dbReference>
<keyword evidence="5" id="KW-0862">Zinc</keyword>
<evidence type="ECO:0000256" key="8">
    <source>
        <dbReference type="SAM" id="MobiDB-lite"/>
    </source>
</evidence>
<comment type="caution">
    <text evidence="10">The sequence shown here is derived from an EMBL/GenBank/DDBJ whole genome shotgun (WGS) entry which is preliminary data.</text>
</comment>
<dbReference type="AlphaFoldDB" id="A0AAN9BCS7"/>
<dbReference type="InterPro" id="IPR050527">
    <property type="entry name" value="Snail/Krueppel_Znf"/>
</dbReference>
<feature type="domain" description="C2H2-type" evidence="9">
    <location>
        <begin position="583"/>
        <end position="606"/>
    </location>
</feature>
<feature type="compositionally biased region" description="Polar residues" evidence="8">
    <location>
        <begin position="68"/>
        <end position="84"/>
    </location>
</feature>
<proteinExistence type="predicted"/>
<keyword evidence="3" id="KW-0677">Repeat</keyword>
<evidence type="ECO:0000259" key="9">
    <source>
        <dbReference type="PROSITE" id="PS50157"/>
    </source>
</evidence>
<evidence type="ECO:0000256" key="1">
    <source>
        <dbReference type="ARBA" id="ARBA00004123"/>
    </source>
</evidence>
<keyword evidence="6" id="KW-0539">Nucleus</keyword>
<dbReference type="Pfam" id="PF00096">
    <property type="entry name" value="zf-C2H2"/>
    <property type="match status" value="1"/>
</dbReference>
<feature type="domain" description="C2H2-type" evidence="9">
    <location>
        <begin position="527"/>
        <end position="554"/>
    </location>
</feature>
<dbReference type="SMART" id="SM00355">
    <property type="entry name" value="ZnF_C2H2"/>
    <property type="match status" value="4"/>
</dbReference>
<evidence type="ECO:0000256" key="2">
    <source>
        <dbReference type="ARBA" id="ARBA00022723"/>
    </source>
</evidence>
<dbReference type="PROSITE" id="PS00028">
    <property type="entry name" value="ZINC_FINGER_C2H2_1"/>
    <property type="match status" value="3"/>
</dbReference>
<feature type="region of interest" description="Disordered" evidence="8">
    <location>
        <begin position="626"/>
        <end position="657"/>
    </location>
</feature>
<feature type="compositionally biased region" description="Basic residues" evidence="8">
    <location>
        <begin position="259"/>
        <end position="271"/>
    </location>
</feature>
<reference evidence="10 11" key="1">
    <citation type="submission" date="2024-02" db="EMBL/GenBank/DDBJ databases">
        <title>Chromosome-scale genome assembly of the rough periwinkle Littorina saxatilis.</title>
        <authorList>
            <person name="De Jode A."/>
            <person name="Faria R."/>
            <person name="Formenti G."/>
            <person name="Sims Y."/>
            <person name="Smith T.P."/>
            <person name="Tracey A."/>
            <person name="Wood J.M.D."/>
            <person name="Zagrodzka Z.B."/>
            <person name="Johannesson K."/>
            <person name="Butlin R.K."/>
            <person name="Leder E.H."/>
        </authorList>
    </citation>
    <scope>NUCLEOTIDE SEQUENCE [LARGE SCALE GENOMIC DNA]</scope>
    <source>
        <strain evidence="10">Snail1</strain>
        <tissue evidence="10">Muscle</tissue>
    </source>
</reference>
<dbReference type="GO" id="GO:0000978">
    <property type="term" value="F:RNA polymerase II cis-regulatory region sequence-specific DNA binding"/>
    <property type="evidence" value="ECO:0007669"/>
    <property type="project" value="TreeGrafter"/>
</dbReference>
<dbReference type="InterPro" id="IPR036236">
    <property type="entry name" value="Znf_C2H2_sf"/>
</dbReference>
<feature type="compositionally biased region" description="Acidic residues" evidence="8">
    <location>
        <begin position="364"/>
        <end position="374"/>
    </location>
</feature>
<dbReference type="InterPro" id="IPR013087">
    <property type="entry name" value="Znf_C2H2_type"/>
</dbReference>
<feature type="region of interest" description="Disordered" evidence="8">
    <location>
        <begin position="207"/>
        <end position="388"/>
    </location>
</feature>
<feature type="compositionally biased region" description="Acidic residues" evidence="8">
    <location>
        <begin position="238"/>
        <end position="251"/>
    </location>
</feature>
<dbReference type="FunFam" id="3.30.160.60:FF:000100">
    <property type="entry name" value="Zinc finger 45-like"/>
    <property type="match status" value="1"/>
</dbReference>
<dbReference type="Proteomes" id="UP001374579">
    <property type="component" value="Unassembled WGS sequence"/>
</dbReference>
<sequence length="851" mass="95067">MASPRKKAAKATVFKTEDSPAKLAPLRQSPRKKTMKQNDGLMMLIAAGSVIDQKAKSADTSFEPEAGATTQDEQNMDTTLQSAAAATGDKETPRKTTPKPQKWTKRNLQTVEAITFDMLVKLPTKTLVDLFSERLHTDNQYEDRITFLCKFFEDPAVCSEEFKGYRNEDQVRRRMEEHMVKHRNELIKKGVSSKDFKTTSVQFRVKQEKQAEIKRKKVSSSSASKRNSKFTSIKANSPEDEQAMQEEDQSEQSDIGTKSAKKKASKAKKVKRETPRKQTSKHANKENKPTTTSSTATDSSTPSVQRKKKVKNPSLSETSGSEGAPAESATQDEADELKPYPHCDHDYSTPAGHERKVYEHSGSEDEMADSDDEASISSGVSLDSRASQDLSRGIHLYDAGLTNTPMVCKEETFHESMPEKKVFPSATKSTGRGQLYVPEEENGYLDDELDSKAGIKKQRRPALPRTKNDEIPEWEKRSALKYIRELKQRKKDEKIEYVCKICKEGKKFTAGATLIYHYRSHAGIKPFECSDCGQKFTRQHSKNYHMMIHRNESRFVCKDCGKRFRHPSHYNEHKRKHTGETPYECEDCKMKFKTRNTYKRHLKTRHGKLLTARGIKRMSREEFAKVRTKPYKKSNESSPSHEPMHAQEPAPGPSTILPAVELKPRRIKTSPVSQSSKIPIAPATMTMVQPSPMATVSLPPVSTLLPHFSHSQGGTMVRVNPPPTITAVSHSQPSVGVIPPMGAMRQAGPGMGMLGVTMVDPNGMVASPTGLPQPTQMMVRQAVNMPMGQPAISLPSLQGQAYYTITAYTPIVPMEATPTAYAAQHVQPQVTHASMADDTADYKPVGFITHH</sequence>
<organism evidence="10 11">
    <name type="scientific">Littorina saxatilis</name>
    <dbReference type="NCBI Taxonomy" id="31220"/>
    <lineage>
        <taxon>Eukaryota</taxon>
        <taxon>Metazoa</taxon>
        <taxon>Spiralia</taxon>
        <taxon>Lophotrochozoa</taxon>
        <taxon>Mollusca</taxon>
        <taxon>Gastropoda</taxon>
        <taxon>Caenogastropoda</taxon>
        <taxon>Littorinimorpha</taxon>
        <taxon>Littorinoidea</taxon>
        <taxon>Littorinidae</taxon>
        <taxon>Littorina</taxon>
    </lineage>
</organism>
<feature type="region of interest" description="Disordered" evidence="8">
    <location>
        <begin position="1"/>
        <end position="37"/>
    </location>
</feature>
<dbReference type="PANTHER" id="PTHR24388">
    <property type="entry name" value="ZINC FINGER PROTEIN"/>
    <property type="match status" value="1"/>
</dbReference>
<protein>
    <recommendedName>
        <fullName evidence="9">C2H2-type domain-containing protein</fullName>
    </recommendedName>
</protein>
<dbReference type="Pfam" id="PF12874">
    <property type="entry name" value="zf-met"/>
    <property type="match status" value="1"/>
</dbReference>
<dbReference type="EMBL" id="JBAMIC010000008">
    <property type="protein sequence ID" value="KAK7103177.1"/>
    <property type="molecule type" value="Genomic_DNA"/>
</dbReference>
<feature type="compositionally biased region" description="Basic and acidic residues" evidence="8">
    <location>
        <begin position="412"/>
        <end position="422"/>
    </location>
</feature>
<evidence type="ECO:0000256" key="6">
    <source>
        <dbReference type="ARBA" id="ARBA00023242"/>
    </source>
</evidence>
<comment type="subcellular location">
    <subcellularLocation>
        <location evidence="1">Nucleus</location>
    </subcellularLocation>
</comment>
<evidence type="ECO:0000256" key="4">
    <source>
        <dbReference type="ARBA" id="ARBA00022771"/>
    </source>
</evidence>
<feature type="compositionally biased region" description="Low complexity" evidence="8">
    <location>
        <begin position="290"/>
        <end position="303"/>
    </location>
</feature>
<evidence type="ECO:0000313" key="11">
    <source>
        <dbReference type="Proteomes" id="UP001374579"/>
    </source>
</evidence>
<evidence type="ECO:0000256" key="3">
    <source>
        <dbReference type="ARBA" id="ARBA00022737"/>
    </source>
</evidence>
<feature type="domain" description="C2H2-type" evidence="9">
    <location>
        <begin position="555"/>
        <end position="582"/>
    </location>
</feature>
<dbReference type="GO" id="GO:0005634">
    <property type="term" value="C:nucleus"/>
    <property type="evidence" value="ECO:0007669"/>
    <property type="project" value="UniProtKB-SubCell"/>
</dbReference>
<feature type="domain" description="C2H2-type" evidence="9">
    <location>
        <begin position="497"/>
        <end position="526"/>
    </location>
</feature>
<name>A0AAN9BCS7_9CAEN</name>
<dbReference type="PROSITE" id="PS50157">
    <property type="entry name" value="ZINC_FINGER_C2H2_2"/>
    <property type="match status" value="4"/>
</dbReference>
<dbReference type="GO" id="GO:0008270">
    <property type="term" value="F:zinc ion binding"/>
    <property type="evidence" value="ECO:0007669"/>
    <property type="project" value="UniProtKB-KW"/>
</dbReference>
<keyword evidence="2" id="KW-0479">Metal-binding</keyword>
<accession>A0AAN9BCS7</accession>
<dbReference type="Gene3D" id="3.30.160.60">
    <property type="entry name" value="Classic Zinc Finger"/>
    <property type="match status" value="4"/>
</dbReference>
<keyword evidence="11" id="KW-1185">Reference proteome</keyword>
<feature type="region of interest" description="Disordered" evidence="8">
    <location>
        <begin position="55"/>
        <end position="104"/>
    </location>
</feature>
<gene>
    <name evidence="10" type="ORF">V1264_018136</name>
</gene>
<feature type="compositionally biased region" description="Low complexity" evidence="8">
    <location>
        <begin position="219"/>
        <end position="232"/>
    </location>
</feature>
<evidence type="ECO:0000256" key="7">
    <source>
        <dbReference type="PROSITE-ProRule" id="PRU00042"/>
    </source>
</evidence>
<evidence type="ECO:0000256" key="5">
    <source>
        <dbReference type="ARBA" id="ARBA00022833"/>
    </source>
</evidence>
<feature type="compositionally biased region" description="Basic and acidic residues" evidence="8">
    <location>
        <begin position="336"/>
        <end position="363"/>
    </location>
</feature>
<evidence type="ECO:0000313" key="10">
    <source>
        <dbReference type="EMBL" id="KAK7103177.1"/>
    </source>
</evidence>
<dbReference type="GO" id="GO:0000981">
    <property type="term" value="F:DNA-binding transcription factor activity, RNA polymerase II-specific"/>
    <property type="evidence" value="ECO:0007669"/>
    <property type="project" value="TreeGrafter"/>
</dbReference>
<keyword evidence="4 7" id="KW-0863">Zinc-finger</keyword>
<feature type="region of interest" description="Disordered" evidence="8">
    <location>
        <begin position="412"/>
        <end position="435"/>
    </location>
</feature>